<evidence type="ECO:0000313" key="3">
    <source>
        <dbReference type="Proteomes" id="UP000664698"/>
    </source>
</evidence>
<dbReference type="InterPro" id="IPR011330">
    <property type="entry name" value="Glyco_hydro/deAcase_b/a-brl"/>
</dbReference>
<dbReference type="EMBL" id="JAFKCW010000001">
    <property type="protein sequence ID" value="MBN7800198.1"/>
    <property type="molecule type" value="Genomic_DNA"/>
</dbReference>
<reference evidence="2 3" key="1">
    <citation type="submission" date="2021-03" db="EMBL/GenBank/DDBJ databases">
        <title>novel species isolated from a fishpond in China.</title>
        <authorList>
            <person name="Lu H."/>
            <person name="Cai Z."/>
        </authorList>
    </citation>
    <scope>NUCLEOTIDE SEQUENCE [LARGE SCALE GENOMIC DNA]</scope>
    <source>
        <strain evidence="2 3">JCM 31546</strain>
    </source>
</reference>
<protein>
    <submittedName>
        <fullName evidence="2">Polysaccharide deacetylase family protein</fullName>
    </submittedName>
</protein>
<dbReference type="SUPFAM" id="SSF88713">
    <property type="entry name" value="Glycoside hydrolase/deacetylase"/>
    <property type="match status" value="1"/>
</dbReference>
<evidence type="ECO:0000313" key="2">
    <source>
        <dbReference type="EMBL" id="MBN7800198.1"/>
    </source>
</evidence>
<feature type="domain" description="NodB homology" evidence="1">
    <location>
        <begin position="10"/>
        <end position="155"/>
    </location>
</feature>
<dbReference type="Pfam" id="PF01522">
    <property type="entry name" value="Polysacc_deac_1"/>
    <property type="match status" value="1"/>
</dbReference>
<gene>
    <name evidence="2" type="ORF">J0A67_04960</name>
</gene>
<evidence type="ECO:0000259" key="1">
    <source>
        <dbReference type="Pfam" id="PF01522"/>
    </source>
</evidence>
<keyword evidence="3" id="KW-1185">Reference proteome</keyword>
<dbReference type="Proteomes" id="UP000664698">
    <property type="component" value="Unassembled WGS sequence"/>
</dbReference>
<organism evidence="2 3">
    <name type="scientific">Algoriphagus aestuariicola</name>
    <dbReference type="NCBI Taxonomy" id="1852016"/>
    <lineage>
        <taxon>Bacteria</taxon>
        <taxon>Pseudomonadati</taxon>
        <taxon>Bacteroidota</taxon>
        <taxon>Cytophagia</taxon>
        <taxon>Cytophagales</taxon>
        <taxon>Cyclobacteriaceae</taxon>
        <taxon>Algoriphagus</taxon>
    </lineage>
</organism>
<proteinExistence type="predicted"/>
<dbReference type="Gene3D" id="3.20.20.370">
    <property type="entry name" value="Glycoside hydrolase/deacetylase"/>
    <property type="match status" value="1"/>
</dbReference>
<dbReference type="InterPro" id="IPR002509">
    <property type="entry name" value="NODB_dom"/>
</dbReference>
<comment type="caution">
    <text evidence="2">The sequence shown here is derived from an EMBL/GenBank/DDBJ whole genome shotgun (WGS) entry which is preliminary data.</text>
</comment>
<accession>A0ABS3BM02</accession>
<sequence length="312" mass="35748">MKYYQNTLNTIPRILSTFAKNGIHATWATVGSLMAESREEWEEYCPGQIPEFKNKKYSGVHWYRSSGQQDRTGLFAPHLVSEILDSPNQELGSHTFTHYYTAVAGADVDSFAHELLSSKRIAKDKFGVDLKSLVFPRNQYSPRYLTTAYDAGFEVARINPVDWFWKASATDSFLKRIFRTGDTLIPIGHKTSFGPTQAREGEIVEIPASRLLRPYREHSVFNEQRIARIKTEIDHACAHGEVYHLWWHPHNFGHLPEENIKVLGNLLNFVRNKIESGRLVSQTMYEFANSLDKISSQSREGAYFGETNNKRA</sequence>
<dbReference type="RefSeq" id="WP_206568153.1">
    <property type="nucleotide sequence ID" value="NZ_JAFKCW010000001.1"/>
</dbReference>
<name>A0ABS3BM02_9BACT</name>